<protein>
    <submittedName>
        <fullName evidence="2">Transcriptional regulator</fullName>
    </submittedName>
</protein>
<dbReference type="GeneID" id="63851593"/>
<dbReference type="RefSeq" id="XP_040782724.1">
    <property type="nucleotide sequence ID" value="XM_040934342.1"/>
</dbReference>
<name>A0A9P4G752_9PLEO</name>
<dbReference type="EMBL" id="ML976620">
    <property type="protein sequence ID" value="KAF1840161.1"/>
    <property type="molecule type" value="Genomic_DNA"/>
</dbReference>
<dbReference type="InterPro" id="IPR029062">
    <property type="entry name" value="Class_I_gatase-like"/>
</dbReference>
<evidence type="ECO:0000259" key="1">
    <source>
        <dbReference type="Pfam" id="PF01965"/>
    </source>
</evidence>
<proteinExistence type="predicted"/>
<dbReference type="Gene3D" id="3.40.50.880">
    <property type="match status" value="1"/>
</dbReference>
<reference evidence="2" key="1">
    <citation type="submission" date="2020-01" db="EMBL/GenBank/DDBJ databases">
        <authorList>
            <consortium name="DOE Joint Genome Institute"/>
            <person name="Haridas S."/>
            <person name="Albert R."/>
            <person name="Binder M."/>
            <person name="Bloem J."/>
            <person name="Labutti K."/>
            <person name="Salamov A."/>
            <person name="Andreopoulos B."/>
            <person name="Baker S.E."/>
            <person name="Barry K."/>
            <person name="Bills G."/>
            <person name="Bluhm B.H."/>
            <person name="Cannon C."/>
            <person name="Castanera R."/>
            <person name="Culley D.E."/>
            <person name="Daum C."/>
            <person name="Ezra D."/>
            <person name="Gonzalez J.B."/>
            <person name="Henrissat B."/>
            <person name="Kuo A."/>
            <person name="Liang C."/>
            <person name="Lipzen A."/>
            <person name="Lutzoni F."/>
            <person name="Magnuson J."/>
            <person name="Mondo S."/>
            <person name="Nolan M."/>
            <person name="Ohm R."/>
            <person name="Pangilinan J."/>
            <person name="Park H.-J."/>
            <person name="Ramirez L."/>
            <person name="Alfaro M."/>
            <person name="Sun H."/>
            <person name="Tritt A."/>
            <person name="Yoshinaga Y."/>
            <person name="Zwiers L.-H."/>
            <person name="Turgeon B.G."/>
            <person name="Goodwin S.B."/>
            <person name="Spatafora J.W."/>
            <person name="Crous P.W."/>
            <person name="Grigoriev I.V."/>
        </authorList>
    </citation>
    <scope>NUCLEOTIDE SEQUENCE</scope>
    <source>
        <strain evidence="2">CBS 394.84</strain>
    </source>
</reference>
<dbReference type="InterPro" id="IPR002818">
    <property type="entry name" value="DJ-1/PfpI"/>
</dbReference>
<keyword evidence="3" id="KW-1185">Reference proteome</keyword>
<dbReference type="PANTHER" id="PTHR43130:SF3">
    <property type="entry name" value="HTH-TYPE TRANSCRIPTIONAL REGULATOR RV1931C"/>
    <property type="match status" value="1"/>
</dbReference>
<gene>
    <name evidence="2" type="ORF">K460DRAFT_371368</name>
</gene>
<evidence type="ECO:0000313" key="3">
    <source>
        <dbReference type="Proteomes" id="UP000800039"/>
    </source>
</evidence>
<dbReference type="SUPFAM" id="SSF52317">
    <property type="entry name" value="Class I glutamine amidotransferase-like"/>
    <property type="match status" value="1"/>
</dbReference>
<dbReference type="Proteomes" id="UP000800039">
    <property type="component" value="Unassembled WGS sequence"/>
</dbReference>
<accession>A0A9P4G752</accession>
<dbReference type="InterPro" id="IPR052158">
    <property type="entry name" value="INH-QAR"/>
</dbReference>
<dbReference type="OrthoDB" id="543156at2759"/>
<organism evidence="2 3">
    <name type="scientific">Cucurbitaria berberidis CBS 394.84</name>
    <dbReference type="NCBI Taxonomy" id="1168544"/>
    <lineage>
        <taxon>Eukaryota</taxon>
        <taxon>Fungi</taxon>
        <taxon>Dikarya</taxon>
        <taxon>Ascomycota</taxon>
        <taxon>Pezizomycotina</taxon>
        <taxon>Dothideomycetes</taxon>
        <taxon>Pleosporomycetidae</taxon>
        <taxon>Pleosporales</taxon>
        <taxon>Pleosporineae</taxon>
        <taxon>Cucurbitariaceae</taxon>
        <taxon>Cucurbitaria</taxon>
    </lineage>
</organism>
<feature type="domain" description="DJ-1/PfpI" evidence="1">
    <location>
        <begin position="6"/>
        <end position="150"/>
    </location>
</feature>
<comment type="caution">
    <text evidence="2">The sequence shown here is derived from an EMBL/GenBank/DDBJ whole genome shotgun (WGS) entry which is preliminary data.</text>
</comment>
<dbReference type="PANTHER" id="PTHR43130">
    <property type="entry name" value="ARAC-FAMILY TRANSCRIPTIONAL REGULATOR"/>
    <property type="match status" value="1"/>
</dbReference>
<sequence>MPGPFKVAVYLYPNADLLDFSGPVEIYSCRPFDGPSPFSITSFAHHNPIQTDAGALVYTPNATFAEIEPKIEDFDILVIPGAGFDTIQKLIESEEGKQLGALLQKFAGSAPRKETGKRILQSVCSGSILVAAAGLLAGRTATTHHLGLEMLKRVADDAAAGGRSNINVVRKRWVDAGTTDAGVRIVNAGGVSSGLDSSLWIVEQVAGKQAADWASEVAEFERRDAAWGVEV</sequence>
<evidence type="ECO:0000313" key="2">
    <source>
        <dbReference type="EMBL" id="KAF1840161.1"/>
    </source>
</evidence>
<dbReference type="Pfam" id="PF01965">
    <property type="entry name" value="DJ-1_PfpI"/>
    <property type="match status" value="1"/>
</dbReference>
<dbReference type="AlphaFoldDB" id="A0A9P4G752"/>